<comment type="caution">
    <text evidence="1">The sequence shown here is derived from an EMBL/GenBank/DDBJ whole genome shotgun (WGS) entry which is preliminary data.</text>
</comment>
<gene>
    <name evidence="1" type="ORF">SUNI508_08258</name>
</gene>
<organism evidence="1 2">
    <name type="scientific">Seiridium unicorne</name>
    <dbReference type="NCBI Taxonomy" id="138068"/>
    <lineage>
        <taxon>Eukaryota</taxon>
        <taxon>Fungi</taxon>
        <taxon>Dikarya</taxon>
        <taxon>Ascomycota</taxon>
        <taxon>Pezizomycotina</taxon>
        <taxon>Sordariomycetes</taxon>
        <taxon>Xylariomycetidae</taxon>
        <taxon>Amphisphaeriales</taxon>
        <taxon>Sporocadaceae</taxon>
        <taxon>Seiridium</taxon>
    </lineage>
</organism>
<evidence type="ECO:0000313" key="1">
    <source>
        <dbReference type="EMBL" id="KAK9418297.1"/>
    </source>
</evidence>
<evidence type="ECO:0000313" key="2">
    <source>
        <dbReference type="Proteomes" id="UP001408356"/>
    </source>
</evidence>
<dbReference type="Proteomes" id="UP001408356">
    <property type="component" value="Unassembled WGS sequence"/>
</dbReference>
<dbReference type="EMBL" id="JARVKF010000392">
    <property type="protein sequence ID" value="KAK9418297.1"/>
    <property type="molecule type" value="Genomic_DNA"/>
</dbReference>
<keyword evidence="2" id="KW-1185">Reference proteome</keyword>
<accession>A0ABR2UUE6</accession>
<reference evidence="1 2" key="1">
    <citation type="journal article" date="2024" name="J. Plant Pathol.">
        <title>Sequence and assembly of the genome of Seiridium unicorne, isolate CBS 538.82, causal agent of cypress canker disease.</title>
        <authorList>
            <person name="Scali E."/>
            <person name="Rocca G.D."/>
            <person name="Danti R."/>
            <person name="Garbelotto M."/>
            <person name="Barberini S."/>
            <person name="Baroncelli R."/>
            <person name="Emiliani G."/>
        </authorList>
    </citation>
    <scope>NUCLEOTIDE SEQUENCE [LARGE SCALE GENOMIC DNA]</scope>
    <source>
        <strain evidence="1 2">BM-138-508</strain>
    </source>
</reference>
<sequence length="155" mass="17305">METTGYDCLTTQKGIHHHFIMHGTVDEQHDAGGSEEDIQSTSSSSFEATFPYTLDELVSIISYPDQLVEVASEFEWKAKLVDLHPRVKAHTFVLANGYESGSRMMMLNTATGEMEVNMQAYDSYNEGTVGAYLKDLRLKYETLEMVPIPGVEEAA</sequence>
<proteinExistence type="predicted"/>
<name>A0ABR2UUE6_9PEZI</name>
<protein>
    <submittedName>
        <fullName evidence="1">Uncharacterized protein</fullName>
    </submittedName>
</protein>